<proteinExistence type="predicted"/>
<feature type="transmembrane region" description="Helical" evidence="2">
    <location>
        <begin position="44"/>
        <end position="64"/>
    </location>
</feature>
<evidence type="ECO:0000256" key="1">
    <source>
        <dbReference type="SAM" id="MobiDB-lite"/>
    </source>
</evidence>
<comment type="caution">
    <text evidence="3">The sequence shown here is derived from an EMBL/GenBank/DDBJ whole genome shotgun (WGS) entry which is preliminary data.</text>
</comment>
<evidence type="ECO:0000313" key="3">
    <source>
        <dbReference type="EMBL" id="EKC75450.1"/>
    </source>
</evidence>
<keyword evidence="2" id="KW-0472">Membrane</keyword>
<gene>
    <name evidence="3" type="ORF">OBE_01356</name>
</gene>
<name>K1UB53_9ZZZZ</name>
<sequence>MVAVFVIYGLISEETDSMAANGVNQRERMRERPRKGGKPMSKSFVNKALLGGAVAAGAAVWAIAPRSFSDKRRHYVPAVPDVWYAHRGL</sequence>
<reference evidence="3" key="1">
    <citation type="journal article" date="2013" name="Environ. Microbiol.">
        <title>Microbiota from the distal guts of lean and obese adolescents exhibit partial functional redundancy besides clear differences in community structure.</title>
        <authorList>
            <person name="Ferrer M."/>
            <person name="Ruiz A."/>
            <person name="Lanza F."/>
            <person name="Haange S.B."/>
            <person name="Oberbach A."/>
            <person name="Till H."/>
            <person name="Bargiela R."/>
            <person name="Campoy C."/>
            <person name="Segura M.T."/>
            <person name="Richter M."/>
            <person name="von Bergen M."/>
            <person name="Seifert J."/>
            <person name="Suarez A."/>
        </authorList>
    </citation>
    <scope>NUCLEOTIDE SEQUENCE</scope>
</reference>
<feature type="region of interest" description="Disordered" evidence="1">
    <location>
        <begin position="22"/>
        <end position="41"/>
    </location>
</feature>
<organism evidence="3">
    <name type="scientific">human gut metagenome</name>
    <dbReference type="NCBI Taxonomy" id="408170"/>
    <lineage>
        <taxon>unclassified sequences</taxon>
        <taxon>metagenomes</taxon>
        <taxon>organismal metagenomes</taxon>
    </lineage>
</organism>
<accession>K1UB53</accession>
<dbReference type="EMBL" id="AJWZ01000892">
    <property type="protein sequence ID" value="EKC75450.1"/>
    <property type="molecule type" value="Genomic_DNA"/>
</dbReference>
<dbReference type="AlphaFoldDB" id="K1UB53"/>
<feature type="non-terminal residue" evidence="3">
    <location>
        <position position="89"/>
    </location>
</feature>
<keyword evidence="2" id="KW-1133">Transmembrane helix</keyword>
<evidence type="ECO:0000256" key="2">
    <source>
        <dbReference type="SAM" id="Phobius"/>
    </source>
</evidence>
<keyword evidence="2" id="KW-0812">Transmembrane</keyword>
<protein>
    <submittedName>
        <fullName evidence="3">Uncharacterized protein</fullName>
    </submittedName>
</protein>